<protein>
    <submittedName>
        <fullName evidence="2">Uncharacterized protein</fullName>
    </submittedName>
</protein>
<name>A0ABY5L4B9_9SPHN</name>
<gene>
    <name evidence="2" type="ORF">NMP03_08880</name>
</gene>
<evidence type="ECO:0000313" key="2">
    <source>
        <dbReference type="EMBL" id="UUL81337.1"/>
    </source>
</evidence>
<evidence type="ECO:0000256" key="1">
    <source>
        <dbReference type="SAM" id="MobiDB-lite"/>
    </source>
</evidence>
<feature type="region of interest" description="Disordered" evidence="1">
    <location>
        <begin position="41"/>
        <end position="63"/>
    </location>
</feature>
<reference evidence="2" key="1">
    <citation type="submission" date="2022-07" db="EMBL/GenBank/DDBJ databases">
        <title>Sphingomonas sp. nov., a novel bacterium isolated from the north slope of the Mount Everest.</title>
        <authorList>
            <person name="Cui X."/>
            <person name="Liu Y."/>
        </authorList>
    </citation>
    <scope>NUCLEOTIDE SEQUENCE</scope>
    <source>
        <strain evidence="2">S5-59</strain>
    </source>
</reference>
<evidence type="ECO:0000313" key="3">
    <source>
        <dbReference type="Proteomes" id="UP001058533"/>
    </source>
</evidence>
<organism evidence="2 3">
    <name type="scientific">Sphingomonas qomolangmaensis</name>
    <dbReference type="NCBI Taxonomy" id="2918765"/>
    <lineage>
        <taxon>Bacteria</taxon>
        <taxon>Pseudomonadati</taxon>
        <taxon>Pseudomonadota</taxon>
        <taxon>Alphaproteobacteria</taxon>
        <taxon>Sphingomonadales</taxon>
        <taxon>Sphingomonadaceae</taxon>
        <taxon>Sphingomonas</taxon>
    </lineage>
</organism>
<dbReference type="RefSeq" id="WP_256505003.1">
    <property type="nucleotide sequence ID" value="NZ_CP101740.1"/>
</dbReference>
<dbReference type="Proteomes" id="UP001058533">
    <property type="component" value="Chromosome"/>
</dbReference>
<keyword evidence="3" id="KW-1185">Reference proteome</keyword>
<sequence length="63" mass="6774">MPFSDEARYFGRRAIASRLASAAATDSGARIAHSKLARRYQSLSDRHGTPDAAAIPTNEEGNI</sequence>
<dbReference type="EMBL" id="CP101740">
    <property type="protein sequence ID" value="UUL81337.1"/>
    <property type="molecule type" value="Genomic_DNA"/>
</dbReference>
<accession>A0ABY5L4B9</accession>
<proteinExistence type="predicted"/>